<comment type="caution">
    <text evidence="2">The sequence shown here is derived from an EMBL/GenBank/DDBJ whole genome shotgun (WGS) entry which is preliminary data.</text>
</comment>
<name>A0A2G5UCT5_9PELO</name>
<sequence length="131" mass="14678">MVLQWGRPTLFNDSVIDNTLSWSQCITKCQNDIDCVIAYQNGKTCNNYPSTTASTVTQLTASSKSQVALKVAINGTECPRDLKSLTEPTYLVYKNTVKVYESATCWLNSTKTTWSFQCQYDAVYFNLNSGK</sequence>
<feature type="domain" description="PAN-3" evidence="1">
    <location>
        <begin position="1"/>
        <end position="116"/>
    </location>
</feature>
<dbReference type="AlphaFoldDB" id="A0A2G5UCT5"/>
<dbReference type="SMART" id="SM00605">
    <property type="entry name" value="CW"/>
    <property type="match status" value="1"/>
</dbReference>
<reference evidence="3" key="1">
    <citation type="submission" date="2017-10" db="EMBL/GenBank/DDBJ databases">
        <title>Rapid genome shrinkage in a self-fertile nematode reveals novel sperm competition proteins.</title>
        <authorList>
            <person name="Yin D."/>
            <person name="Schwarz E.M."/>
            <person name="Thomas C.G."/>
            <person name="Felde R.L."/>
            <person name="Korf I.F."/>
            <person name="Cutter A.D."/>
            <person name="Schartner C.M."/>
            <person name="Ralston E.J."/>
            <person name="Meyer B.J."/>
            <person name="Haag E.S."/>
        </authorList>
    </citation>
    <scope>NUCLEOTIDE SEQUENCE [LARGE SCALE GENOMIC DNA]</scope>
    <source>
        <strain evidence="3">JU1422</strain>
    </source>
</reference>
<dbReference type="PANTHER" id="PTHR47629">
    <property type="entry name" value="C-TYPE LECTIN-RELATED"/>
    <property type="match status" value="1"/>
</dbReference>
<evidence type="ECO:0000313" key="2">
    <source>
        <dbReference type="EMBL" id="PIC37066.1"/>
    </source>
</evidence>
<dbReference type="Proteomes" id="UP000230233">
    <property type="component" value="Chromosome IV"/>
</dbReference>
<evidence type="ECO:0000313" key="3">
    <source>
        <dbReference type="Proteomes" id="UP000230233"/>
    </source>
</evidence>
<proteinExistence type="predicted"/>
<evidence type="ECO:0000259" key="1">
    <source>
        <dbReference type="SMART" id="SM00605"/>
    </source>
</evidence>
<dbReference type="EMBL" id="PDUG01000004">
    <property type="protein sequence ID" value="PIC37066.1"/>
    <property type="molecule type" value="Genomic_DNA"/>
</dbReference>
<dbReference type="InterPro" id="IPR006583">
    <property type="entry name" value="PAN-3_domain"/>
</dbReference>
<protein>
    <recommendedName>
        <fullName evidence="1">PAN-3 domain-containing protein</fullName>
    </recommendedName>
</protein>
<gene>
    <name evidence="2" type="primary">Cni-C50A2.7</name>
    <name evidence="2" type="synonym">Cnig_chr_IV.g15834</name>
    <name evidence="2" type="ORF">B9Z55_015834</name>
</gene>
<dbReference type="Pfam" id="PF08277">
    <property type="entry name" value="PAN_3"/>
    <property type="match status" value="1"/>
</dbReference>
<keyword evidence="3" id="KW-1185">Reference proteome</keyword>
<accession>A0A2G5UCT5</accession>
<organism evidence="2 3">
    <name type="scientific">Caenorhabditis nigoni</name>
    <dbReference type="NCBI Taxonomy" id="1611254"/>
    <lineage>
        <taxon>Eukaryota</taxon>
        <taxon>Metazoa</taxon>
        <taxon>Ecdysozoa</taxon>
        <taxon>Nematoda</taxon>
        <taxon>Chromadorea</taxon>
        <taxon>Rhabditida</taxon>
        <taxon>Rhabditina</taxon>
        <taxon>Rhabditomorpha</taxon>
        <taxon>Rhabditoidea</taxon>
        <taxon>Rhabditidae</taxon>
        <taxon>Peloderinae</taxon>
        <taxon>Caenorhabditis</taxon>
    </lineage>
</organism>